<evidence type="ECO:0000313" key="2">
    <source>
        <dbReference type="Proteomes" id="UP000469950"/>
    </source>
</evidence>
<dbReference type="EMBL" id="WBMP01000012">
    <property type="protein sequence ID" value="KAE8544857.1"/>
    <property type="molecule type" value="Genomic_DNA"/>
</dbReference>
<reference evidence="1 2" key="1">
    <citation type="submission" date="2019-10" db="EMBL/GenBank/DDBJ databases">
        <title>Draft genome sequence of Marinobacter hydrocarbonoclasticus NCT7M from the microbiome of the marine copepod.</title>
        <authorList>
            <person name="Nuttall R."/>
            <person name="Sharma G."/>
            <person name="Moisander P."/>
        </authorList>
    </citation>
    <scope>NUCLEOTIDE SEQUENCE [LARGE SCALE GENOMIC DNA]</scope>
    <source>
        <strain evidence="1 2">NCT7M</strain>
    </source>
</reference>
<gene>
    <name evidence="1" type="ORF">F6453_2687</name>
</gene>
<name>A0A833JN10_MARNT</name>
<accession>A0A833JN10</accession>
<comment type="caution">
    <text evidence="1">The sequence shown here is derived from an EMBL/GenBank/DDBJ whole genome shotgun (WGS) entry which is preliminary data.</text>
</comment>
<protein>
    <submittedName>
        <fullName evidence="1">Uncharacterized protein</fullName>
    </submittedName>
</protein>
<evidence type="ECO:0000313" key="1">
    <source>
        <dbReference type="EMBL" id="KAE8544857.1"/>
    </source>
</evidence>
<dbReference type="AlphaFoldDB" id="A0A833JN10"/>
<sequence>MDRNLHTLKTEHRPIRVFLIFGKISCWPPDYSLAFPKE</sequence>
<dbReference type="Proteomes" id="UP000469950">
    <property type="component" value="Unassembled WGS sequence"/>
</dbReference>
<organism evidence="1 2">
    <name type="scientific">Marinobacter nauticus</name>
    <name type="common">Marinobacter hydrocarbonoclasticus</name>
    <name type="synonym">Marinobacter aquaeolei</name>
    <dbReference type="NCBI Taxonomy" id="2743"/>
    <lineage>
        <taxon>Bacteria</taxon>
        <taxon>Pseudomonadati</taxon>
        <taxon>Pseudomonadota</taxon>
        <taxon>Gammaproteobacteria</taxon>
        <taxon>Pseudomonadales</taxon>
        <taxon>Marinobacteraceae</taxon>
        <taxon>Marinobacter</taxon>
    </lineage>
</organism>
<proteinExistence type="predicted"/>